<dbReference type="Pfam" id="PF06713">
    <property type="entry name" value="bPH_4"/>
    <property type="match status" value="1"/>
</dbReference>
<dbReference type="Proteomes" id="UP000660070">
    <property type="component" value="Unassembled WGS sequence"/>
</dbReference>
<organism evidence="3 4">
    <name type="scientific">Kaistella gelatinilytica</name>
    <dbReference type="NCBI Taxonomy" id="2787636"/>
    <lineage>
        <taxon>Bacteria</taxon>
        <taxon>Pseudomonadati</taxon>
        <taxon>Bacteroidota</taxon>
        <taxon>Flavobacteriia</taxon>
        <taxon>Flavobacteriales</taxon>
        <taxon>Weeksellaceae</taxon>
        <taxon>Chryseobacterium group</taxon>
        <taxon>Kaistella</taxon>
    </lineage>
</organism>
<protein>
    <submittedName>
        <fullName evidence="3">PH domain-containing protein</fullName>
    </submittedName>
</protein>
<evidence type="ECO:0000259" key="2">
    <source>
        <dbReference type="Pfam" id="PF06713"/>
    </source>
</evidence>
<comment type="caution">
    <text evidence="3">The sequence shown here is derived from an EMBL/GenBank/DDBJ whole genome shotgun (WGS) entry which is preliminary data.</text>
</comment>
<feature type="transmembrane region" description="Helical" evidence="1">
    <location>
        <begin position="43"/>
        <end position="63"/>
    </location>
</feature>
<sequence>MNDLIFKTKKINKTFLLLYLGFLLLFIIFALYTYYIAKDFKTFLIGFIGGLPLMLSFAASKWLKIIIRNDELIIHWIFTIYKTKIQNITKIRKGETMWSGFHKYGNTTKGLIIFSKFKNDLYITPNDEELFYQKILEINPNVIIEKV</sequence>
<evidence type="ECO:0000256" key="1">
    <source>
        <dbReference type="SAM" id="Phobius"/>
    </source>
</evidence>
<dbReference type="RefSeq" id="WP_196078525.1">
    <property type="nucleotide sequence ID" value="NZ_JADPVI010000001.1"/>
</dbReference>
<dbReference type="EMBL" id="JADPVI010000001">
    <property type="protein sequence ID" value="MBF8455974.1"/>
    <property type="molecule type" value="Genomic_DNA"/>
</dbReference>
<name>A0ABS0F8E9_9FLAO</name>
<accession>A0ABS0F8E9</accession>
<keyword evidence="4" id="KW-1185">Reference proteome</keyword>
<proteinExistence type="predicted"/>
<feature type="transmembrane region" description="Helical" evidence="1">
    <location>
        <begin position="16"/>
        <end position="37"/>
    </location>
</feature>
<keyword evidence="1" id="KW-0472">Membrane</keyword>
<evidence type="ECO:0000313" key="4">
    <source>
        <dbReference type="Proteomes" id="UP000660070"/>
    </source>
</evidence>
<dbReference type="InterPro" id="IPR009589">
    <property type="entry name" value="PH_YyaB-like"/>
</dbReference>
<gene>
    <name evidence="3" type="ORF">IV494_02170</name>
</gene>
<keyword evidence="1" id="KW-0812">Transmembrane</keyword>
<reference evidence="3 4" key="1">
    <citation type="submission" date="2020-11" db="EMBL/GenBank/DDBJ databases">
        <title>Kaistella gelatinilytica sp. nov., a flavobacterium isolated from Antarctic Soil.</title>
        <authorList>
            <person name="Li J."/>
        </authorList>
    </citation>
    <scope>NUCLEOTIDE SEQUENCE [LARGE SCALE GENOMIC DNA]</scope>
    <source>
        <strain evidence="3 4">G5-32</strain>
    </source>
</reference>
<keyword evidence="1" id="KW-1133">Transmembrane helix</keyword>
<feature type="domain" description="Uncharacterized protein YyaB-like PH" evidence="2">
    <location>
        <begin position="66"/>
        <end position="139"/>
    </location>
</feature>
<evidence type="ECO:0000313" key="3">
    <source>
        <dbReference type="EMBL" id="MBF8455974.1"/>
    </source>
</evidence>